<dbReference type="STRING" id="1033734.GCA_000285535_01995"/>
<gene>
    <name evidence="4" type="ORF">E1I69_23435</name>
</gene>
<proteinExistence type="predicted"/>
<dbReference type="OrthoDB" id="2541898at2"/>
<dbReference type="Pfam" id="PF13786">
    <property type="entry name" value="DUF4179"/>
    <property type="match status" value="1"/>
</dbReference>
<reference evidence="4 5" key="1">
    <citation type="journal article" date="2019" name="Indoor Air">
        <title>Impacts of indoor surface finishes on bacterial viability.</title>
        <authorList>
            <person name="Hu J."/>
            <person name="Maamar S.B."/>
            <person name="Glawe A.J."/>
            <person name="Gottel N."/>
            <person name="Gilbert J.A."/>
            <person name="Hartmann E.M."/>
        </authorList>
    </citation>
    <scope>NUCLEOTIDE SEQUENCE [LARGE SCALE GENOMIC DNA]</scope>
    <source>
        <strain evidence="4 5">AF060A6</strain>
    </source>
</reference>
<keyword evidence="1" id="KW-1133">Transmembrane helix</keyword>
<feature type="transmembrane region" description="Helical" evidence="1">
    <location>
        <begin position="43"/>
        <end position="64"/>
    </location>
</feature>
<comment type="caution">
    <text evidence="4">The sequence shown here is derived from an EMBL/GenBank/DDBJ whole genome shotgun (WGS) entry which is preliminary data.</text>
</comment>
<dbReference type="InterPro" id="IPR040680">
    <property type="entry name" value="DUF5643"/>
</dbReference>
<sequence>MSKHYPEFNKELENIHVPVEKLDRIIQQTINDNRKQKSRRKKVVHTTIGSVAAAFILFLGSATFSPTLAKVASEIPLVGTFFNESNDEGLQIAGKSGLTQVVNQTAKDNGVTLTMNEIFYDGTRLTFGLTHESLIAIGNIERPNIWVNGEEINFSTGSSGKYITPSKYEVVMNITPTEELPEEFDMKVIIDAVGLMPGKWEFEFPVKQSNEVTVIRPNTTNVINNADVTIESVKLGPAGTDLAIQIKSDPNNTKMDPYMDLHFAMIDDQGSVHRILTGSAYGDTINGVEVASHRYLYSPIKYGVKSLTILPYKIPIGMGAVDDVSVSLNETLPLTLDQGEVGKITVTDVEFLDDKTVVYFELDSEFPFDDNLTMNRTWLESKDGKDLSFQDNPFAKRIKGNLFMQEFEATKTKDVKFKATKIPKPIMFDPFEITLP</sequence>
<evidence type="ECO:0000259" key="3">
    <source>
        <dbReference type="Pfam" id="PF18705"/>
    </source>
</evidence>
<dbReference type="Gene3D" id="2.60.40.1630">
    <property type="entry name" value="bacillus anthracis domain"/>
    <property type="match status" value="1"/>
</dbReference>
<feature type="domain" description="DUF4179" evidence="2">
    <location>
        <begin position="40"/>
        <end position="133"/>
    </location>
</feature>
<dbReference type="RefSeq" id="WP_136381921.1">
    <property type="nucleotide sequence ID" value="NZ_SLUB01000098.1"/>
</dbReference>
<evidence type="ECO:0000259" key="2">
    <source>
        <dbReference type="Pfam" id="PF13786"/>
    </source>
</evidence>
<keyword evidence="1" id="KW-0472">Membrane</keyword>
<feature type="domain" description="DUF5643" evidence="3">
    <location>
        <begin position="213"/>
        <end position="335"/>
    </location>
</feature>
<protein>
    <submittedName>
        <fullName evidence="4">DUF4179 domain-containing protein</fullName>
    </submittedName>
</protein>
<organism evidence="4 5">
    <name type="scientific">Bacillus timonensis</name>
    <dbReference type="NCBI Taxonomy" id="1033734"/>
    <lineage>
        <taxon>Bacteria</taxon>
        <taxon>Bacillati</taxon>
        <taxon>Bacillota</taxon>
        <taxon>Bacilli</taxon>
        <taxon>Bacillales</taxon>
        <taxon>Bacillaceae</taxon>
        <taxon>Bacillus</taxon>
    </lineage>
</organism>
<accession>A0A4S3PJK5</accession>
<dbReference type="Proteomes" id="UP000306477">
    <property type="component" value="Unassembled WGS sequence"/>
</dbReference>
<dbReference type="EMBL" id="SLUB01000098">
    <property type="protein sequence ID" value="THE09176.1"/>
    <property type="molecule type" value="Genomic_DNA"/>
</dbReference>
<name>A0A4S3PJK5_9BACI</name>
<keyword evidence="5" id="KW-1185">Reference proteome</keyword>
<evidence type="ECO:0000313" key="5">
    <source>
        <dbReference type="Proteomes" id="UP000306477"/>
    </source>
</evidence>
<dbReference type="AlphaFoldDB" id="A0A4S3PJK5"/>
<dbReference type="InterPro" id="IPR025436">
    <property type="entry name" value="DUF4179"/>
</dbReference>
<evidence type="ECO:0000256" key="1">
    <source>
        <dbReference type="SAM" id="Phobius"/>
    </source>
</evidence>
<dbReference type="Pfam" id="PF18705">
    <property type="entry name" value="DUF5643"/>
    <property type="match status" value="1"/>
</dbReference>
<keyword evidence="1" id="KW-0812">Transmembrane</keyword>
<evidence type="ECO:0000313" key="4">
    <source>
        <dbReference type="EMBL" id="THE09176.1"/>
    </source>
</evidence>